<dbReference type="Proteomes" id="UP000440367">
    <property type="component" value="Unassembled WGS sequence"/>
</dbReference>
<gene>
    <name evidence="3" type="ORF">PF002_g2613</name>
</gene>
<dbReference type="PANTHER" id="PTHR12756:SF11">
    <property type="entry name" value="CYTOSOLIC CARBOXYPEPTIDASE 1"/>
    <property type="match status" value="1"/>
</dbReference>
<comment type="caution">
    <text evidence="3">The sequence shown here is derived from an EMBL/GenBank/DDBJ whole genome shotgun (WGS) entry which is preliminary data.</text>
</comment>
<proteinExistence type="predicted"/>
<evidence type="ECO:0000313" key="4">
    <source>
        <dbReference type="Proteomes" id="UP000440367"/>
    </source>
</evidence>
<accession>A0A6A4AB94</accession>
<dbReference type="EMBL" id="QXGD01000069">
    <property type="protein sequence ID" value="KAE9254929.1"/>
    <property type="molecule type" value="Genomic_DNA"/>
</dbReference>
<feature type="region of interest" description="Disordered" evidence="2">
    <location>
        <begin position="170"/>
        <end position="191"/>
    </location>
</feature>
<organism evidence="3 4">
    <name type="scientific">Phytophthora fragariae</name>
    <dbReference type="NCBI Taxonomy" id="53985"/>
    <lineage>
        <taxon>Eukaryota</taxon>
        <taxon>Sar</taxon>
        <taxon>Stramenopiles</taxon>
        <taxon>Oomycota</taxon>
        <taxon>Peronosporomycetes</taxon>
        <taxon>Peronosporales</taxon>
        <taxon>Peronosporaceae</taxon>
        <taxon>Phytophthora</taxon>
    </lineage>
</organism>
<comment type="cofactor">
    <cofactor evidence="1">
        <name>Zn(2+)</name>
        <dbReference type="ChEBI" id="CHEBI:29105"/>
    </cofactor>
</comment>
<reference evidence="3 4" key="1">
    <citation type="submission" date="2018-08" db="EMBL/GenBank/DDBJ databases">
        <title>Genomic investigation of the strawberry pathogen Phytophthora fragariae indicates pathogenicity is determined by transcriptional variation in three key races.</title>
        <authorList>
            <person name="Adams T.M."/>
            <person name="Armitage A.D."/>
            <person name="Sobczyk M.K."/>
            <person name="Bates H.J."/>
            <person name="Dunwell J.M."/>
            <person name="Nellist C.F."/>
            <person name="Harrison R.J."/>
        </authorList>
    </citation>
    <scope>NUCLEOTIDE SEQUENCE [LARGE SCALE GENOMIC DNA]</scope>
    <source>
        <strain evidence="3 4">BC-1</strain>
    </source>
</reference>
<feature type="region of interest" description="Disordered" evidence="2">
    <location>
        <begin position="528"/>
        <end position="569"/>
    </location>
</feature>
<dbReference type="Gene3D" id="2.60.40.3120">
    <property type="match status" value="1"/>
</dbReference>
<sequence>MSLKLYAEIPYKLVRKRSHGPVLSTPPPLPLIALSPDDEWEEFDTATQTGFGYALPYLPALDEPDAHKHAERGSVAVPPEAPRRSRLLSEYMTNNEFFQSPRHGFGTETRLIYKRNKELESGSIALIASMNRPDEVSFGATFESGNLDRAYRVLGLRYAPSHDLLMLRSSKSSSDSKKATKPLNDPVVASASKVPSSHTPFPFFVDVDSEYDLYAHTDVNTHGHVQWYFFRVTVPSTLLRQTRERGATNLKVRFNIRNMLKKASLYTDGMLPAVYIERPGPVNFGDCTFSINASKKGTGRVVVWNEMKVLHSFTIEASFFGVDTTVQKAQLQTAPNSRVRLDFDLAEQLNPSLRHFTPADLHMAGIKLCHALLPYSQVLMLQRANTLTLPISPKLPSTPPRSTRAEQDEVSGHPRQRALDFEPPIPVKCFGPIKAANDFASNSKIRLAPLEVPLALPKEQDGPMSWMEPQRPASPLLDPVSLDRGTENSESFSFGPPPEFDQLFAGEDVSVLSLLDHDDLIREIEAALPDNFQDNSEEDGSVGFESDPSGDTTEDEDKEGRQKTPPKSIIESPAIEAEPVKLAEPVLTRNRPPRVTRHLSEPRLLEAIVPKQAPSQPEATPAAAVMIRVKPSTLITSKPAPSLAPLRKEAPTQRIVVCQNMPYDRNREIATMHLHAVQKRSKTRRNIRQATLEMDGS</sequence>
<dbReference type="AlphaFoldDB" id="A0A6A4AB94"/>
<feature type="region of interest" description="Disordered" evidence="2">
    <location>
        <begin position="459"/>
        <end position="500"/>
    </location>
</feature>
<evidence type="ECO:0000256" key="2">
    <source>
        <dbReference type="SAM" id="MobiDB-lite"/>
    </source>
</evidence>
<evidence type="ECO:0000256" key="1">
    <source>
        <dbReference type="ARBA" id="ARBA00001947"/>
    </source>
</evidence>
<feature type="compositionally biased region" description="Basic and acidic residues" evidence="2">
    <location>
        <begin position="403"/>
        <end position="418"/>
    </location>
</feature>
<dbReference type="PANTHER" id="PTHR12756">
    <property type="entry name" value="CYTOSOLIC CARBOXYPEPTIDASE"/>
    <property type="match status" value="1"/>
</dbReference>
<feature type="region of interest" description="Disordered" evidence="2">
    <location>
        <begin position="391"/>
        <end position="418"/>
    </location>
</feature>
<dbReference type="InterPro" id="IPR050821">
    <property type="entry name" value="Cytosolic_carboxypeptidase"/>
</dbReference>
<protein>
    <submittedName>
        <fullName evidence="3">Uncharacterized protein</fullName>
    </submittedName>
</protein>
<evidence type="ECO:0000313" key="3">
    <source>
        <dbReference type="EMBL" id="KAE9254929.1"/>
    </source>
</evidence>
<name>A0A6A4AB94_9STRA</name>